<dbReference type="InterPro" id="IPR025714">
    <property type="entry name" value="Methyltranfer_dom"/>
</dbReference>
<dbReference type="SUPFAM" id="SSF53335">
    <property type="entry name" value="S-adenosyl-L-methionine-dependent methyltransferases"/>
    <property type="match status" value="1"/>
</dbReference>
<dbReference type="CDD" id="cd02440">
    <property type="entry name" value="AdoMet_MTases"/>
    <property type="match status" value="1"/>
</dbReference>
<proteinExistence type="predicted"/>
<dbReference type="AlphaFoldDB" id="A0A4R4E5Y1"/>
<protein>
    <submittedName>
        <fullName evidence="2">Class I SAM-dependent methyltransferase</fullName>
    </submittedName>
</protein>
<dbReference type="GO" id="GO:0008168">
    <property type="term" value="F:methyltransferase activity"/>
    <property type="evidence" value="ECO:0007669"/>
    <property type="project" value="UniProtKB-KW"/>
</dbReference>
<sequence length="293" mass="33891">MGEYYWDTQIEYLRNSRDLFYNDDYIEFLVKTVWKIETPVHLIDFGCGYGYLGLKLLPLLPKGSTYTGIDLGDKLLNEARELFARLPYKTTFLQGDIQEITLERKYDIALCHAFLLHVPNPMVILKKMMDCVVDTGKIITFEPHWISSSSNFNLHGHDQSRFVQLGFLQKLYEQDAARSGKDGNIGMKIPIYLSQLGLKDIECRVSDKVNFLHPNMEVDSKNRLYTRLLESGYADTPNEDRNIFINKLIERGATVNEAEIQYENELFLSKEFNLDSYLTYASNMKITFGSVAR</sequence>
<dbReference type="Gene3D" id="1.10.150.350">
    <property type="match status" value="1"/>
</dbReference>
<organism evidence="2 3">
    <name type="scientific">Paenibacillus albiflavus</name>
    <dbReference type="NCBI Taxonomy" id="2545760"/>
    <lineage>
        <taxon>Bacteria</taxon>
        <taxon>Bacillati</taxon>
        <taxon>Bacillota</taxon>
        <taxon>Bacilli</taxon>
        <taxon>Bacillales</taxon>
        <taxon>Paenibacillaceae</taxon>
        <taxon>Paenibacillus</taxon>
    </lineage>
</organism>
<evidence type="ECO:0000313" key="3">
    <source>
        <dbReference type="Proteomes" id="UP000295418"/>
    </source>
</evidence>
<keyword evidence="2" id="KW-0489">Methyltransferase</keyword>
<dbReference type="Pfam" id="PF13847">
    <property type="entry name" value="Methyltransf_31"/>
    <property type="match status" value="1"/>
</dbReference>
<dbReference type="InterPro" id="IPR029063">
    <property type="entry name" value="SAM-dependent_MTases_sf"/>
</dbReference>
<evidence type="ECO:0000313" key="2">
    <source>
        <dbReference type="EMBL" id="TCZ75076.1"/>
    </source>
</evidence>
<dbReference type="OrthoDB" id="2005133at2"/>
<comment type="caution">
    <text evidence="2">The sequence shown here is derived from an EMBL/GenBank/DDBJ whole genome shotgun (WGS) entry which is preliminary data.</text>
</comment>
<name>A0A4R4E5Y1_9BACL</name>
<dbReference type="Gene3D" id="3.40.50.150">
    <property type="entry name" value="Vaccinia Virus protein VP39"/>
    <property type="match status" value="1"/>
</dbReference>
<accession>A0A4R4E5Y1</accession>
<dbReference type="GO" id="GO:0032259">
    <property type="term" value="P:methylation"/>
    <property type="evidence" value="ECO:0007669"/>
    <property type="project" value="UniProtKB-KW"/>
</dbReference>
<dbReference type="EMBL" id="SKFG01000023">
    <property type="protein sequence ID" value="TCZ75076.1"/>
    <property type="molecule type" value="Genomic_DNA"/>
</dbReference>
<dbReference type="RefSeq" id="WP_132419651.1">
    <property type="nucleotide sequence ID" value="NZ_SKFG01000023.1"/>
</dbReference>
<keyword evidence="2" id="KW-0808">Transferase</keyword>
<dbReference type="PANTHER" id="PTHR43861">
    <property type="entry name" value="TRANS-ACONITATE 2-METHYLTRANSFERASE-RELATED"/>
    <property type="match status" value="1"/>
</dbReference>
<reference evidence="2 3" key="1">
    <citation type="submission" date="2019-03" db="EMBL/GenBank/DDBJ databases">
        <authorList>
            <person name="Kim M.K.M."/>
        </authorList>
    </citation>
    <scope>NUCLEOTIDE SEQUENCE [LARGE SCALE GENOMIC DNA]</scope>
    <source>
        <strain evidence="2 3">18JY21-1</strain>
    </source>
</reference>
<evidence type="ECO:0000259" key="1">
    <source>
        <dbReference type="Pfam" id="PF13847"/>
    </source>
</evidence>
<keyword evidence="3" id="KW-1185">Reference proteome</keyword>
<dbReference type="Proteomes" id="UP000295418">
    <property type="component" value="Unassembled WGS sequence"/>
</dbReference>
<feature type="domain" description="Methyltransferase" evidence="1">
    <location>
        <begin position="41"/>
        <end position="143"/>
    </location>
</feature>
<gene>
    <name evidence="2" type="ORF">E0485_18990</name>
</gene>